<evidence type="ECO:0000313" key="3">
    <source>
        <dbReference type="EMBL" id="MFA0809525.1"/>
    </source>
</evidence>
<dbReference type="RefSeq" id="WP_371837142.1">
    <property type="nucleotide sequence ID" value="NZ_JBGMEK010000001.1"/>
</dbReference>
<dbReference type="Gene3D" id="3.60.40.10">
    <property type="entry name" value="PPM-type phosphatase domain"/>
    <property type="match status" value="1"/>
</dbReference>
<proteinExistence type="predicted"/>
<dbReference type="Proteomes" id="UP001569428">
    <property type="component" value="Unassembled WGS sequence"/>
</dbReference>
<evidence type="ECO:0000313" key="4">
    <source>
        <dbReference type="Proteomes" id="UP001569428"/>
    </source>
</evidence>
<accession>A0ABV4NU23</accession>
<feature type="transmembrane region" description="Helical" evidence="1">
    <location>
        <begin position="279"/>
        <end position="299"/>
    </location>
</feature>
<dbReference type="EC" id="3.1.3.16" evidence="3"/>
<keyword evidence="4" id="KW-1185">Reference proteome</keyword>
<organism evidence="3 4">
    <name type="scientific">Microbulbifer epialgicus</name>
    <dbReference type="NCBI Taxonomy" id="393907"/>
    <lineage>
        <taxon>Bacteria</taxon>
        <taxon>Pseudomonadati</taxon>
        <taxon>Pseudomonadota</taxon>
        <taxon>Gammaproteobacteria</taxon>
        <taxon>Cellvibrionales</taxon>
        <taxon>Microbulbiferaceae</taxon>
        <taxon>Microbulbifer</taxon>
    </lineage>
</organism>
<name>A0ABV4NU23_9GAMM</name>
<dbReference type="InterPro" id="IPR001932">
    <property type="entry name" value="PPM-type_phosphatase-like_dom"/>
</dbReference>
<keyword evidence="3" id="KW-0378">Hydrolase</keyword>
<dbReference type="Pfam" id="PF13672">
    <property type="entry name" value="PP2C_2"/>
    <property type="match status" value="1"/>
</dbReference>
<evidence type="ECO:0000259" key="2">
    <source>
        <dbReference type="PROSITE" id="PS51746"/>
    </source>
</evidence>
<dbReference type="InterPro" id="IPR036457">
    <property type="entry name" value="PPM-type-like_dom_sf"/>
</dbReference>
<evidence type="ECO:0000256" key="1">
    <source>
        <dbReference type="SAM" id="Phobius"/>
    </source>
</evidence>
<dbReference type="SMART" id="SM00332">
    <property type="entry name" value="PP2Cc"/>
    <property type="match status" value="1"/>
</dbReference>
<reference evidence="3 4" key="1">
    <citation type="submission" date="2024-08" db="EMBL/GenBank/DDBJ databases">
        <authorList>
            <person name="Ishaq N."/>
        </authorList>
    </citation>
    <scope>NUCLEOTIDE SEQUENCE [LARGE SCALE GENOMIC DNA]</scope>
    <source>
        <strain evidence="3 4">DSM 18651</strain>
    </source>
</reference>
<keyword evidence="1" id="KW-0812">Transmembrane</keyword>
<dbReference type="PROSITE" id="PS51746">
    <property type="entry name" value="PPM_2"/>
    <property type="match status" value="1"/>
</dbReference>
<dbReference type="EMBL" id="JBGMEK010000001">
    <property type="protein sequence ID" value="MFA0809525.1"/>
    <property type="molecule type" value="Genomic_DNA"/>
</dbReference>
<protein>
    <submittedName>
        <fullName evidence="3">PP2C family serine/threonine-protein phosphatase</fullName>
        <ecNumber evidence="3">3.1.3.16</ecNumber>
    </submittedName>
</protein>
<dbReference type="GO" id="GO:0004722">
    <property type="term" value="F:protein serine/threonine phosphatase activity"/>
    <property type="evidence" value="ECO:0007669"/>
    <property type="project" value="UniProtKB-EC"/>
</dbReference>
<dbReference type="SUPFAM" id="SSF81606">
    <property type="entry name" value="PP2C-like"/>
    <property type="match status" value="1"/>
</dbReference>
<dbReference type="CDD" id="cd00143">
    <property type="entry name" value="PP2Cc"/>
    <property type="match status" value="1"/>
</dbReference>
<sequence>MDQVRTFNGEIGVSQLKGDRPDQEDDFGILDKQGINGEEKEHTVLILADGMGGAVSGRTASTSVVSSAIRGYQEQNGPIVNRLSQSCIEANRELARLIKTNSQLNGMGSTLVVASITKSGIQWVSIGDSPLWLFRNDKLQRLNADHSLSPFLMEMAAQGHLTEEAARADPKRHILISAVMGGVIEKLDLAPQPTPLQPDDIILLASDGVETLTENRIKEILGRPDRDIGVITKNLINAVIAKNHPGQDNTTVILYKVCKSNTNSKNNYPLFNTNKYMEVRYLCGIIILLCILLTGYLIVQSNLHFSTYIHLP</sequence>
<keyword evidence="1" id="KW-0472">Membrane</keyword>
<dbReference type="SMART" id="SM00331">
    <property type="entry name" value="PP2C_SIG"/>
    <property type="match status" value="1"/>
</dbReference>
<comment type="caution">
    <text evidence="3">The sequence shown here is derived from an EMBL/GenBank/DDBJ whole genome shotgun (WGS) entry which is preliminary data.</text>
</comment>
<gene>
    <name evidence="3" type="ORF">ACCI49_01215</name>
</gene>
<keyword evidence="1" id="KW-1133">Transmembrane helix</keyword>
<feature type="domain" description="PPM-type phosphatase" evidence="2">
    <location>
        <begin position="10"/>
        <end position="257"/>
    </location>
</feature>